<reference evidence="2" key="1">
    <citation type="submission" date="2022-09" db="EMBL/GenBank/DDBJ databases">
        <title>Haloadaptaus new haloarchaeum isolated from saline soil.</title>
        <authorList>
            <person name="Duran-Viseras A."/>
            <person name="Sanchez-Porro C."/>
            <person name="Ventosa A."/>
        </authorList>
    </citation>
    <scope>NUCLEOTIDE SEQUENCE</scope>
    <source>
        <strain evidence="2">F3-133</strain>
    </source>
</reference>
<sequence>MRHGTGNEPHFDWALDEGDRGREVWYSLVTHPERRLAFWYRYTLLSTDSGHQEARLWAGLTRDDGDDFLTTRRYPLADAVLDEPFALSFGDARLTDESARGALETDVADVSWSFEYDNDDVTFTPLRSEKLTDLAERFLGSGRHWSANQSVAMDGTLEVDGTMYGFDEAPGHQGHTVGETSPDGWSWLHSNSFDEDAVIEILNVEGKTSVCFRLDGDVYTLNRLKDVVGPLANETIENQPGSWRVRAKGEGVRLDIRVSVEDDGKWRKAAYLTPDDTSRYVAHSSLSNVEVVYRLRDGDGWTDRRTLESDAGRSEWAGKTPPVGEAEEYTPQEFA</sequence>
<comment type="caution">
    <text evidence="2">The sequence shown here is derived from an EMBL/GenBank/DDBJ whole genome shotgun (WGS) entry which is preliminary data.</text>
</comment>
<evidence type="ECO:0000313" key="2">
    <source>
        <dbReference type="EMBL" id="MCX2818177.1"/>
    </source>
</evidence>
<gene>
    <name evidence="2" type="ORF">EGH25_02270</name>
</gene>
<evidence type="ECO:0000313" key="3">
    <source>
        <dbReference type="Proteomes" id="UP001149411"/>
    </source>
</evidence>
<feature type="region of interest" description="Disordered" evidence="1">
    <location>
        <begin position="306"/>
        <end position="335"/>
    </location>
</feature>
<dbReference type="Proteomes" id="UP001149411">
    <property type="component" value="Unassembled WGS sequence"/>
</dbReference>
<feature type="compositionally biased region" description="Acidic residues" evidence="1">
    <location>
        <begin position="325"/>
        <end position="335"/>
    </location>
</feature>
<dbReference type="RefSeq" id="WP_266085876.1">
    <property type="nucleotide sequence ID" value="NZ_RKLV01000002.1"/>
</dbReference>
<organism evidence="2 3">
    <name type="scientific">Halorutilus salinus</name>
    <dbReference type="NCBI Taxonomy" id="2487751"/>
    <lineage>
        <taxon>Archaea</taxon>
        <taxon>Methanobacteriati</taxon>
        <taxon>Methanobacteriota</taxon>
        <taxon>Stenosarchaea group</taxon>
        <taxon>Halobacteria</taxon>
        <taxon>Halorutilales</taxon>
        <taxon>Halorutilaceae</taxon>
        <taxon>Halorutilus</taxon>
    </lineage>
</organism>
<dbReference type="SUPFAM" id="SSF159245">
    <property type="entry name" value="AttH-like"/>
    <property type="match status" value="1"/>
</dbReference>
<dbReference type="EMBL" id="RKLV01000002">
    <property type="protein sequence ID" value="MCX2818177.1"/>
    <property type="molecule type" value="Genomic_DNA"/>
</dbReference>
<keyword evidence="3" id="KW-1185">Reference proteome</keyword>
<evidence type="ECO:0000256" key="1">
    <source>
        <dbReference type="SAM" id="MobiDB-lite"/>
    </source>
</evidence>
<protein>
    <submittedName>
        <fullName evidence="2">Uncharacterized protein</fullName>
    </submittedName>
</protein>
<name>A0A9Q4C309_9EURY</name>
<proteinExistence type="predicted"/>
<accession>A0A9Q4C309</accession>
<dbReference type="AlphaFoldDB" id="A0A9Q4C309"/>